<dbReference type="PANTHER" id="PTHR47723">
    <property type="entry name" value="OS05G0353850 PROTEIN"/>
    <property type="match status" value="1"/>
</dbReference>
<reference evidence="2" key="1">
    <citation type="journal article" date="2013" name="Genome Biol.">
        <title>Reference genomes and transcriptomes of Nicotiana sylvestris and Nicotiana tomentosiformis.</title>
        <authorList>
            <person name="Sierro N."/>
            <person name="Battey J.N."/>
            <person name="Ouadi S."/>
            <person name="Bovet L."/>
            <person name="Goepfert S."/>
            <person name="Bakaher N."/>
            <person name="Peitsch M.C."/>
            <person name="Ivanov N.V."/>
        </authorList>
    </citation>
    <scope>NUCLEOTIDE SEQUENCE [LARGE SCALE GENOMIC DNA]</scope>
</reference>
<dbReference type="Gene3D" id="3.30.420.10">
    <property type="entry name" value="Ribonuclease H-like superfamily/Ribonuclease H"/>
    <property type="match status" value="1"/>
</dbReference>
<protein>
    <submittedName>
        <fullName evidence="3">Uncharacterized protein LOC104210608</fullName>
    </submittedName>
</protein>
<dbReference type="Pfam" id="PF13456">
    <property type="entry name" value="RVT_3"/>
    <property type="match status" value="1"/>
</dbReference>
<dbReference type="AlphaFoldDB" id="A0A1U7V6I6"/>
<evidence type="ECO:0000313" key="2">
    <source>
        <dbReference type="Proteomes" id="UP000189701"/>
    </source>
</evidence>
<organism evidence="2 3">
    <name type="scientific">Nicotiana sylvestris</name>
    <name type="common">Wood tobacco</name>
    <name type="synonym">South American tobacco</name>
    <dbReference type="NCBI Taxonomy" id="4096"/>
    <lineage>
        <taxon>Eukaryota</taxon>
        <taxon>Viridiplantae</taxon>
        <taxon>Streptophyta</taxon>
        <taxon>Embryophyta</taxon>
        <taxon>Tracheophyta</taxon>
        <taxon>Spermatophyta</taxon>
        <taxon>Magnoliopsida</taxon>
        <taxon>eudicotyledons</taxon>
        <taxon>Gunneridae</taxon>
        <taxon>Pentapetalae</taxon>
        <taxon>asterids</taxon>
        <taxon>lamiids</taxon>
        <taxon>Solanales</taxon>
        <taxon>Solanaceae</taxon>
        <taxon>Nicotianoideae</taxon>
        <taxon>Nicotianeae</taxon>
        <taxon>Nicotiana</taxon>
    </lineage>
</organism>
<keyword evidence="2" id="KW-1185">Reference proteome</keyword>
<gene>
    <name evidence="3" type="primary">LOC104210608</name>
</gene>
<dbReference type="RefSeq" id="XP_009757854.1">
    <property type="nucleotide sequence ID" value="XM_009759552.1"/>
</dbReference>
<proteinExistence type="predicted"/>
<accession>A0A1U7V6I6</accession>
<dbReference type="CDD" id="cd06222">
    <property type="entry name" value="RNase_H_like"/>
    <property type="match status" value="1"/>
</dbReference>
<dbReference type="InterPro" id="IPR036397">
    <property type="entry name" value="RNaseH_sf"/>
</dbReference>
<dbReference type="InterPro" id="IPR044730">
    <property type="entry name" value="RNase_H-like_dom_plant"/>
</dbReference>
<dbReference type="InterPro" id="IPR053151">
    <property type="entry name" value="RNase_H-like"/>
</dbReference>
<dbReference type="Proteomes" id="UP000189701">
    <property type="component" value="Unplaced"/>
</dbReference>
<reference evidence="3" key="2">
    <citation type="submission" date="2025-08" db="UniProtKB">
        <authorList>
            <consortium name="RefSeq"/>
        </authorList>
    </citation>
    <scope>IDENTIFICATION</scope>
    <source>
        <tissue evidence="3">Leaf</tissue>
    </source>
</reference>
<name>A0A1U7V6I6_NICSY</name>
<dbReference type="PANTHER" id="PTHR47723:SF23">
    <property type="entry name" value="REVERSE TRANSCRIPTASE-LIKE PROTEIN"/>
    <property type="match status" value="1"/>
</dbReference>
<feature type="domain" description="RNase H type-1" evidence="1">
    <location>
        <begin position="46"/>
        <end position="121"/>
    </location>
</feature>
<dbReference type="GO" id="GO:0004523">
    <property type="term" value="F:RNA-DNA hybrid ribonuclease activity"/>
    <property type="evidence" value="ECO:0007669"/>
    <property type="project" value="InterPro"/>
</dbReference>
<dbReference type="InterPro" id="IPR012337">
    <property type="entry name" value="RNaseH-like_sf"/>
</dbReference>
<dbReference type="SUPFAM" id="SSF53098">
    <property type="entry name" value="Ribonuclease H-like"/>
    <property type="match status" value="1"/>
</dbReference>
<sequence length="200" mass="22608">MQEQQSTSKEEWKTISFNKGKKRQGTIKIKDPPARTSINVNIFYALQALYDGLQVAHRFKLFPLKVETDSTDVINAINNGHSTLANLIYSCKLLRRQEKHLLLRHNFREGNAIADALTKEAKNKEKDYKPEELKLYVVPPFCVQQMLAMDMSGTSKCSKELSISACNMLKAMGNQNIPSNSILHIGLSQNNVTMSDFNAM</sequence>
<evidence type="ECO:0000259" key="1">
    <source>
        <dbReference type="Pfam" id="PF13456"/>
    </source>
</evidence>
<dbReference type="InterPro" id="IPR002156">
    <property type="entry name" value="RNaseH_domain"/>
</dbReference>
<evidence type="ECO:0000313" key="3">
    <source>
        <dbReference type="RefSeq" id="XP_009757854.1"/>
    </source>
</evidence>
<dbReference type="GO" id="GO:0003676">
    <property type="term" value="F:nucleic acid binding"/>
    <property type="evidence" value="ECO:0007669"/>
    <property type="project" value="InterPro"/>
</dbReference>